<dbReference type="CDD" id="cd03364">
    <property type="entry name" value="TOPRIM_DnaG_primases"/>
    <property type="match status" value="1"/>
</dbReference>
<dbReference type="Gene3D" id="3.90.980.10">
    <property type="entry name" value="DNA primase, catalytic core, N-terminal domain"/>
    <property type="match status" value="1"/>
</dbReference>
<keyword evidence="1 12" id="KW-0240">DNA-directed RNA polymerase</keyword>
<feature type="zinc finger region" description="CHC2-type" evidence="12 14">
    <location>
        <begin position="37"/>
        <end position="61"/>
    </location>
</feature>
<dbReference type="GO" id="GO:0003899">
    <property type="term" value="F:DNA-directed RNA polymerase activity"/>
    <property type="evidence" value="ECO:0007669"/>
    <property type="project" value="UniProtKB-UniRule"/>
</dbReference>
<evidence type="ECO:0000256" key="5">
    <source>
        <dbReference type="ARBA" id="ARBA00022705"/>
    </source>
</evidence>
<keyword evidence="5 12" id="KW-0235">DNA replication</keyword>
<dbReference type="PROSITE" id="PS50880">
    <property type="entry name" value="TOPRIM"/>
    <property type="match status" value="1"/>
</dbReference>
<comment type="cofactor">
    <cofactor evidence="12 13 14">
        <name>Zn(2+)</name>
        <dbReference type="ChEBI" id="CHEBI:29105"/>
    </cofactor>
    <text evidence="12 13 14">Binds 1 zinc ion per monomer.</text>
</comment>
<dbReference type="SUPFAM" id="SSF57783">
    <property type="entry name" value="Zinc beta-ribbon"/>
    <property type="match status" value="1"/>
</dbReference>
<evidence type="ECO:0000256" key="4">
    <source>
        <dbReference type="ARBA" id="ARBA00022695"/>
    </source>
</evidence>
<evidence type="ECO:0000256" key="12">
    <source>
        <dbReference type="HAMAP-Rule" id="MF_00974"/>
    </source>
</evidence>
<evidence type="ECO:0000256" key="11">
    <source>
        <dbReference type="ARBA" id="ARBA00023163"/>
    </source>
</evidence>
<keyword evidence="10 12" id="KW-0238">DNA-binding</keyword>
<keyword evidence="2 12" id="KW-0639">Primosome</keyword>
<comment type="catalytic activity">
    <reaction evidence="12">
        <text>ssDNA + n NTP = ssDNA/pppN(pN)n-1 hybrid + (n-1) diphosphate.</text>
        <dbReference type="EC" id="2.7.7.101"/>
    </reaction>
</comment>
<dbReference type="Gene3D" id="3.90.580.10">
    <property type="entry name" value="Zinc finger, CHC2-type domain"/>
    <property type="match status" value="1"/>
</dbReference>
<dbReference type="PANTHER" id="PTHR30313">
    <property type="entry name" value="DNA PRIMASE"/>
    <property type="match status" value="1"/>
</dbReference>
<comment type="similarity">
    <text evidence="12 13">Belongs to the DnaG primase family.</text>
</comment>
<comment type="subunit">
    <text evidence="12">Monomer. Interacts with DnaB.</text>
</comment>
<dbReference type="InterPro" id="IPR013264">
    <property type="entry name" value="DNAG_N"/>
</dbReference>
<accession>A0A7C4G9X8</accession>
<dbReference type="EMBL" id="DSUT01000022">
    <property type="protein sequence ID" value="HGK27570.1"/>
    <property type="molecule type" value="Genomic_DNA"/>
</dbReference>
<proteinExistence type="inferred from homology"/>
<protein>
    <recommendedName>
        <fullName evidence="12 13">DNA primase</fullName>
        <ecNumber evidence="12">2.7.7.101</ecNumber>
    </recommendedName>
</protein>
<evidence type="ECO:0000256" key="14">
    <source>
        <dbReference type="PIRSR" id="PIRSR002811-1"/>
    </source>
</evidence>
<dbReference type="InterPro" id="IPR036977">
    <property type="entry name" value="DNA_primase_Znf_CHC2"/>
</dbReference>
<dbReference type="NCBIfam" id="TIGR01391">
    <property type="entry name" value="dnaG"/>
    <property type="match status" value="1"/>
</dbReference>
<evidence type="ECO:0000256" key="9">
    <source>
        <dbReference type="ARBA" id="ARBA00022842"/>
    </source>
</evidence>
<comment type="function">
    <text evidence="12 13">RNA polymerase that catalyzes the synthesis of short RNA molecules used as primers for DNA polymerase during DNA replication.</text>
</comment>
<dbReference type="GO" id="GO:0008270">
    <property type="term" value="F:zinc ion binding"/>
    <property type="evidence" value="ECO:0007669"/>
    <property type="project" value="UniProtKB-UniRule"/>
</dbReference>
<evidence type="ECO:0000256" key="13">
    <source>
        <dbReference type="PIRNR" id="PIRNR002811"/>
    </source>
</evidence>
<gene>
    <name evidence="12" type="primary">dnaG</name>
    <name evidence="16" type="ORF">ENS41_01255</name>
</gene>
<dbReference type="PIRSF" id="PIRSF002811">
    <property type="entry name" value="DnaG"/>
    <property type="match status" value="1"/>
</dbReference>
<evidence type="ECO:0000256" key="2">
    <source>
        <dbReference type="ARBA" id="ARBA00022515"/>
    </source>
</evidence>
<dbReference type="Gene3D" id="3.40.1360.10">
    <property type="match status" value="1"/>
</dbReference>
<name>A0A7C4G9X8_UNCW3</name>
<dbReference type="PANTHER" id="PTHR30313:SF2">
    <property type="entry name" value="DNA PRIMASE"/>
    <property type="match status" value="1"/>
</dbReference>
<comment type="caution">
    <text evidence="16">The sequence shown here is derived from an EMBL/GenBank/DDBJ whole genome shotgun (WGS) entry which is preliminary data.</text>
</comment>
<evidence type="ECO:0000256" key="8">
    <source>
        <dbReference type="ARBA" id="ARBA00022833"/>
    </source>
</evidence>
<keyword evidence="4 12" id="KW-0548">Nucleotidyltransferase</keyword>
<evidence type="ECO:0000259" key="15">
    <source>
        <dbReference type="PROSITE" id="PS50880"/>
    </source>
</evidence>
<keyword evidence="7 12" id="KW-0863">Zinc-finger</keyword>
<comment type="domain">
    <text evidence="12">Contains an N-terminal zinc-binding domain, a central core domain that contains the primase activity, and a C-terminal DnaB-binding domain.</text>
</comment>
<dbReference type="InterPro" id="IPR002694">
    <property type="entry name" value="Znf_CHC2"/>
</dbReference>
<dbReference type="EC" id="2.7.7.101" evidence="12"/>
<keyword evidence="3 12" id="KW-0808">Transferase</keyword>
<dbReference type="SUPFAM" id="SSF56731">
    <property type="entry name" value="DNA primase core"/>
    <property type="match status" value="1"/>
</dbReference>
<keyword evidence="11 12" id="KW-0804">Transcription</keyword>
<evidence type="ECO:0000256" key="6">
    <source>
        <dbReference type="ARBA" id="ARBA00022723"/>
    </source>
</evidence>
<dbReference type="InterPro" id="IPR006171">
    <property type="entry name" value="TOPRIM_dom"/>
</dbReference>
<dbReference type="FunFam" id="3.90.580.10:FF:000001">
    <property type="entry name" value="DNA primase"/>
    <property type="match status" value="1"/>
</dbReference>
<dbReference type="GO" id="GO:1990077">
    <property type="term" value="C:primosome complex"/>
    <property type="evidence" value="ECO:0007669"/>
    <property type="project" value="UniProtKB-KW"/>
</dbReference>
<keyword evidence="6 12" id="KW-0479">Metal-binding</keyword>
<dbReference type="HAMAP" id="MF_00974">
    <property type="entry name" value="DNA_primase_DnaG"/>
    <property type="match status" value="1"/>
</dbReference>
<dbReference type="InterPro" id="IPR034151">
    <property type="entry name" value="TOPRIM_DnaG_bac"/>
</dbReference>
<dbReference type="InterPro" id="IPR050219">
    <property type="entry name" value="DnaG_primase"/>
</dbReference>
<dbReference type="GO" id="GO:0003677">
    <property type="term" value="F:DNA binding"/>
    <property type="evidence" value="ECO:0007669"/>
    <property type="project" value="UniProtKB-KW"/>
</dbReference>
<dbReference type="InterPro" id="IPR037068">
    <property type="entry name" value="DNA_primase_core_N_sf"/>
</dbReference>
<dbReference type="InterPro" id="IPR030846">
    <property type="entry name" value="DnaG_bac"/>
</dbReference>
<keyword evidence="8 12" id="KW-0862">Zinc</keyword>
<dbReference type="GO" id="GO:0005737">
    <property type="term" value="C:cytoplasm"/>
    <property type="evidence" value="ECO:0007669"/>
    <property type="project" value="TreeGrafter"/>
</dbReference>
<dbReference type="InterPro" id="IPR006295">
    <property type="entry name" value="DNA_primase_DnaG"/>
</dbReference>
<dbReference type="GO" id="GO:0000428">
    <property type="term" value="C:DNA-directed RNA polymerase complex"/>
    <property type="evidence" value="ECO:0007669"/>
    <property type="project" value="UniProtKB-KW"/>
</dbReference>
<sequence length="558" mass="62298">MIRQEVLDRIREQTDIVELISNYVPLRRVGRNYRGLCPFHAERSPSFYVSQERQSYHCFGCGAGGTAISFVMAQEKLEFPEAVRFLAAKLGIQVDVEKSVGRNQPLYDACEQAAKFYEEQLGKSETGKAYLERRGMREDVIQRFRLGFAPEGNALRGAARRRGLNEEALVGAGLLVRRTDGYGDYFRGRIMFPVFSLSGKVVGFSGRVLGNDEPKYLNSPDTPIFRKGDVLYGLFQAKGYIRNEVPIMVEGNFDLLSLAGCGINRVVAPLGTALTQNQALLIRRYNSQVLLCFDGDEAGQRACRRALEVFLGAGVDPQIVALPPGVDPDALIRAEGRQAFLARLERAKDFVEFLTATVQSGTIAERRRMLSELAALLRLVPDELSIELYANKIARLHDVDKKLLFGRAPMALERRAVSPRSSGIETKLVAAMVHSAELAQVALEVCLSEALVDERLQRIARLVEECCERPGYGPGMLMDLVEDDETRKLVASLTFGHGRQPGPDEFYRQVVRYRAAWLMRRIEAAHKAGEEETAEELGEERSRLLRGITRKGVHVDEG</sequence>
<dbReference type="Pfam" id="PF08275">
    <property type="entry name" value="DNAG_N"/>
    <property type="match status" value="1"/>
</dbReference>
<feature type="domain" description="Toprim" evidence="15">
    <location>
        <begin position="244"/>
        <end position="325"/>
    </location>
</feature>
<evidence type="ECO:0000313" key="16">
    <source>
        <dbReference type="EMBL" id="HGK27570.1"/>
    </source>
</evidence>
<evidence type="ECO:0000256" key="1">
    <source>
        <dbReference type="ARBA" id="ARBA00022478"/>
    </source>
</evidence>
<dbReference type="AlphaFoldDB" id="A0A7C4G9X8"/>
<keyword evidence="9" id="KW-0460">Magnesium</keyword>
<dbReference type="SMART" id="SM00400">
    <property type="entry name" value="ZnF_CHCC"/>
    <property type="match status" value="1"/>
</dbReference>
<dbReference type="Pfam" id="PF01807">
    <property type="entry name" value="Zn_ribbon_DnaG"/>
    <property type="match status" value="1"/>
</dbReference>
<organism evidence="16">
    <name type="scientific">candidate division WOR-3 bacterium</name>
    <dbReference type="NCBI Taxonomy" id="2052148"/>
    <lineage>
        <taxon>Bacteria</taxon>
        <taxon>Bacteria division WOR-3</taxon>
    </lineage>
</organism>
<evidence type="ECO:0000256" key="7">
    <source>
        <dbReference type="ARBA" id="ARBA00022771"/>
    </source>
</evidence>
<dbReference type="Pfam" id="PF13155">
    <property type="entry name" value="Toprim_2"/>
    <property type="match status" value="1"/>
</dbReference>
<dbReference type="GO" id="GO:0006269">
    <property type="term" value="P:DNA replication, synthesis of primer"/>
    <property type="evidence" value="ECO:0007669"/>
    <property type="project" value="UniProtKB-UniRule"/>
</dbReference>
<dbReference type="SMART" id="SM00493">
    <property type="entry name" value="TOPRIM"/>
    <property type="match status" value="1"/>
</dbReference>
<reference evidence="16" key="1">
    <citation type="journal article" date="2020" name="mSystems">
        <title>Genome- and Community-Level Interaction Insights into Carbon Utilization and Element Cycling Functions of Hydrothermarchaeota in Hydrothermal Sediment.</title>
        <authorList>
            <person name="Zhou Z."/>
            <person name="Liu Y."/>
            <person name="Xu W."/>
            <person name="Pan J."/>
            <person name="Luo Z.H."/>
            <person name="Li M."/>
        </authorList>
    </citation>
    <scope>NUCLEOTIDE SEQUENCE [LARGE SCALE GENOMIC DNA]</scope>
    <source>
        <strain evidence="16">SpSt-488</strain>
    </source>
</reference>
<evidence type="ECO:0000256" key="3">
    <source>
        <dbReference type="ARBA" id="ARBA00022679"/>
    </source>
</evidence>
<evidence type="ECO:0000256" key="10">
    <source>
        <dbReference type="ARBA" id="ARBA00023125"/>
    </source>
</evidence>